<accession>A0ABN4XHN9</accession>
<dbReference type="Gene3D" id="1.10.260.40">
    <property type="entry name" value="lambda repressor-like DNA-binding domains"/>
    <property type="match status" value="1"/>
</dbReference>
<protein>
    <recommendedName>
        <fullName evidence="1">HTH cro/C1-type domain-containing protein</fullName>
    </recommendedName>
</protein>
<dbReference type="InterPro" id="IPR001387">
    <property type="entry name" value="Cro/C1-type_HTH"/>
</dbReference>
<evidence type="ECO:0000259" key="1">
    <source>
        <dbReference type="PROSITE" id="PS50943"/>
    </source>
</evidence>
<organism evidence="2 3">
    <name type="scientific">Planococcus faecalis</name>
    <dbReference type="NCBI Taxonomy" id="1598147"/>
    <lineage>
        <taxon>Bacteria</taxon>
        <taxon>Bacillati</taxon>
        <taxon>Bacillota</taxon>
        <taxon>Bacilli</taxon>
        <taxon>Bacillales</taxon>
        <taxon>Caryophanaceae</taxon>
        <taxon>Planococcus</taxon>
    </lineage>
</organism>
<dbReference type="PROSITE" id="PS50943">
    <property type="entry name" value="HTH_CROC1"/>
    <property type="match status" value="1"/>
</dbReference>
<dbReference type="SMART" id="SM00530">
    <property type="entry name" value="HTH_XRE"/>
    <property type="match status" value="1"/>
</dbReference>
<proteinExistence type="predicted"/>
<keyword evidence="3" id="KW-1185">Reference proteome</keyword>
<name>A0ABN4XHN9_9BACL</name>
<evidence type="ECO:0000313" key="3">
    <source>
        <dbReference type="Proteomes" id="UP000189661"/>
    </source>
</evidence>
<dbReference type="Pfam" id="PF13560">
    <property type="entry name" value="HTH_31"/>
    <property type="match status" value="1"/>
</dbReference>
<evidence type="ECO:0000313" key="2">
    <source>
        <dbReference type="EMBL" id="AQU78306.1"/>
    </source>
</evidence>
<feature type="domain" description="HTH cro/C1-type" evidence="1">
    <location>
        <begin position="35"/>
        <end position="67"/>
    </location>
</feature>
<dbReference type="CDD" id="cd00093">
    <property type="entry name" value="HTH_XRE"/>
    <property type="match status" value="1"/>
</dbReference>
<reference evidence="2 3" key="1">
    <citation type="submission" date="2017-01" db="EMBL/GenBank/DDBJ databases">
        <title>Planococcus faecalis genome complete sequence.</title>
        <authorList>
            <person name="Lee P.C."/>
        </authorList>
    </citation>
    <scope>NUCLEOTIDE SEQUENCE [LARGE SCALE GENOMIC DNA]</scope>
    <source>
        <strain evidence="2 3">AJ003</strain>
    </source>
</reference>
<dbReference type="Proteomes" id="UP000189661">
    <property type="component" value="Chromosome"/>
</dbReference>
<sequence length="98" mass="11730">MVRRFFMESKIQKVTRRELHILVNERTWQEKGALIKEMRESYGITIKDMANHIGISPARVKRFETGQPVNDAKLIEAAYRNYFKYLNLNRIIREALKF</sequence>
<dbReference type="SUPFAM" id="SSF47413">
    <property type="entry name" value="lambda repressor-like DNA-binding domains"/>
    <property type="match status" value="1"/>
</dbReference>
<gene>
    <name evidence="2" type="ORF">AJGP001_02885</name>
</gene>
<dbReference type="InterPro" id="IPR010982">
    <property type="entry name" value="Lambda_DNA-bd_dom_sf"/>
</dbReference>
<dbReference type="EMBL" id="CP019401">
    <property type="protein sequence ID" value="AQU78306.1"/>
    <property type="molecule type" value="Genomic_DNA"/>
</dbReference>